<dbReference type="GO" id="GO:0006508">
    <property type="term" value="P:proteolysis"/>
    <property type="evidence" value="ECO:0007669"/>
    <property type="project" value="UniProtKB-KW"/>
</dbReference>
<dbReference type="OMA" id="TWRSFAP"/>
<accession>M2N9F3</accession>
<dbReference type="CDD" id="cd00501">
    <property type="entry name" value="Peptidase_C15"/>
    <property type="match status" value="1"/>
</dbReference>
<comment type="similarity">
    <text evidence="1">Belongs to the peptidase C15 family.</text>
</comment>
<dbReference type="Pfam" id="PF01470">
    <property type="entry name" value="Peptidase_C15"/>
    <property type="match status" value="1"/>
</dbReference>
<dbReference type="InterPro" id="IPR036440">
    <property type="entry name" value="Peptidase_C15-like_sf"/>
</dbReference>
<protein>
    <recommendedName>
        <fullName evidence="8">Peptidase C15, pyroglutamyl peptidase I-like protein</fullName>
    </recommendedName>
</protein>
<keyword evidence="7" id="KW-1185">Reference proteome</keyword>
<dbReference type="InterPro" id="IPR000816">
    <property type="entry name" value="Peptidase_C15"/>
</dbReference>
<keyword evidence="5" id="KW-0788">Thiol protease</keyword>
<dbReference type="PANTHER" id="PTHR23402:SF1">
    <property type="entry name" value="PYROGLUTAMYL-PEPTIDASE I"/>
    <property type="match status" value="1"/>
</dbReference>
<evidence type="ECO:0000256" key="1">
    <source>
        <dbReference type="ARBA" id="ARBA00006641"/>
    </source>
</evidence>
<evidence type="ECO:0000256" key="5">
    <source>
        <dbReference type="ARBA" id="ARBA00022807"/>
    </source>
</evidence>
<dbReference type="GO" id="GO:0016920">
    <property type="term" value="F:pyroglutamyl-peptidase activity"/>
    <property type="evidence" value="ECO:0007669"/>
    <property type="project" value="InterPro"/>
</dbReference>
<dbReference type="SUPFAM" id="SSF53182">
    <property type="entry name" value="Pyrrolidone carboxyl peptidase (pyroglutamate aminopeptidase)"/>
    <property type="match status" value="1"/>
</dbReference>
<name>M2N9F3_BAUPA</name>
<organism evidence="6 7">
    <name type="scientific">Baudoinia panamericana (strain UAMH 10762)</name>
    <name type="common">Angels' share fungus</name>
    <name type="synonym">Baudoinia compniacensis (strain UAMH 10762)</name>
    <dbReference type="NCBI Taxonomy" id="717646"/>
    <lineage>
        <taxon>Eukaryota</taxon>
        <taxon>Fungi</taxon>
        <taxon>Dikarya</taxon>
        <taxon>Ascomycota</taxon>
        <taxon>Pezizomycotina</taxon>
        <taxon>Dothideomycetes</taxon>
        <taxon>Dothideomycetidae</taxon>
        <taxon>Mycosphaerellales</taxon>
        <taxon>Teratosphaeriaceae</taxon>
        <taxon>Baudoinia</taxon>
    </lineage>
</organism>
<dbReference type="AlphaFoldDB" id="M2N9F3"/>
<dbReference type="GeneID" id="19114952"/>
<sequence>MAPTTRKVDESGRLITVLVTGFGPFQDRYPVNPSFEIAKSLPQLLPRSAADCEAVQVITHGSPIRVAYREAHKLVPMLLDAHSEAVDLVLHIGMASGRKYYAAERYGHRDDYSKHKDLDGAIPPNDEVERCFGDCPPMLETSLNFERVVQKWQSMVSLAPDTSPIHDADCRPSDDAGHYLCDYTYFNSLAWYGRRCGRLQRGKATDRPVLFLHVPPESDEAALERGRAVAVSLIRAMVDDYVGV</sequence>
<keyword evidence="4" id="KW-0378">Hydrolase</keyword>
<evidence type="ECO:0008006" key="8">
    <source>
        <dbReference type="Google" id="ProtNLM"/>
    </source>
</evidence>
<dbReference type="STRING" id="717646.M2N9F3"/>
<dbReference type="HOGENOM" id="CLU_043960_0_0_1"/>
<dbReference type="InterPro" id="IPR016125">
    <property type="entry name" value="Peptidase_C15-like"/>
</dbReference>
<dbReference type="OrthoDB" id="407146at2759"/>
<dbReference type="RefSeq" id="XP_007677134.1">
    <property type="nucleotide sequence ID" value="XM_007678944.1"/>
</dbReference>
<evidence type="ECO:0000256" key="4">
    <source>
        <dbReference type="ARBA" id="ARBA00022801"/>
    </source>
</evidence>
<evidence type="ECO:0000256" key="2">
    <source>
        <dbReference type="ARBA" id="ARBA00022490"/>
    </source>
</evidence>
<proteinExistence type="inferred from homology"/>
<reference evidence="6 7" key="1">
    <citation type="journal article" date="2012" name="PLoS Pathog.">
        <title>Diverse lifestyles and strategies of plant pathogenesis encoded in the genomes of eighteen Dothideomycetes fungi.</title>
        <authorList>
            <person name="Ohm R.A."/>
            <person name="Feau N."/>
            <person name="Henrissat B."/>
            <person name="Schoch C.L."/>
            <person name="Horwitz B.A."/>
            <person name="Barry K.W."/>
            <person name="Condon B.J."/>
            <person name="Copeland A.C."/>
            <person name="Dhillon B."/>
            <person name="Glaser F."/>
            <person name="Hesse C.N."/>
            <person name="Kosti I."/>
            <person name="LaButti K."/>
            <person name="Lindquist E.A."/>
            <person name="Lucas S."/>
            <person name="Salamov A.A."/>
            <person name="Bradshaw R.E."/>
            <person name="Ciuffetti L."/>
            <person name="Hamelin R.C."/>
            <person name="Kema G.H.J."/>
            <person name="Lawrence C."/>
            <person name="Scott J.A."/>
            <person name="Spatafora J.W."/>
            <person name="Turgeon B.G."/>
            <person name="de Wit P.J.G.M."/>
            <person name="Zhong S."/>
            <person name="Goodwin S.B."/>
            <person name="Grigoriev I.V."/>
        </authorList>
    </citation>
    <scope>NUCLEOTIDE SEQUENCE [LARGE SCALE GENOMIC DNA]</scope>
    <source>
        <strain evidence="6 7">UAMH 10762</strain>
    </source>
</reference>
<evidence type="ECO:0000313" key="6">
    <source>
        <dbReference type="EMBL" id="EMC95739.1"/>
    </source>
</evidence>
<dbReference type="Gene3D" id="3.40.630.20">
    <property type="entry name" value="Peptidase C15, pyroglutamyl peptidase I-like"/>
    <property type="match status" value="1"/>
</dbReference>
<dbReference type="eggNOG" id="KOG4755">
    <property type="taxonomic scope" value="Eukaryota"/>
</dbReference>
<dbReference type="EMBL" id="KB445556">
    <property type="protein sequence ID" value="EMC95739.1"/>
    <property type="molecule type" value="Genomic_DNA"/>
</dbReference>
<gene>
    <name evidence="6" type="ORF">BAUCODRAFT_501692</name>
</gene>
<dbReference type="KEGG" id="bcom:BAUCODRAFT_501692"/>
<keyword evidence="3" id="KW-0645">Protease</keyword>
<dbReference type="GO" id="GO:0005829">
    <property type="term" value="C:cytosol"/>
    <property type="evidence" value="ECO:0007669"/>
    <property type="project" value="InterPro"/>
</dbReference>
<evidence type="ECO:0000256" key="3">
    <source>
        <dbReference type="ARBA" id="ARBA00022670"/>
    </source>
</evidence>
<evidence type="ECO:0000313" key="7">
    <source>
        <dbReference type="Proteomes" id="UP000011761"/>
    </source>
</evidence>
<dbReference type="PANTHER" id="PTHR23402">
    <property type="entry name" value="PROTEASE FAMILY C15 PYROGLUTAMYL-PEPTIDASE I-RELATED"/>
    <property type="match status" value="1"/>
</dbReference>
<dbReference type="Proteomes" id="UP000011761">
    <property type="component" value="Unassembled WGS sequence"/>
</dbReference>
<keyword evidence="2" id="KW-0963">Cytoplasm</keyword>